<keyword evidence="1 3" id="KW-0808">Transferase</keyword>
<reference evidence="3 4" key="2">
    <citation type="journal article" date="2010" name="BMC Genomics">
        <title>The genome of Geobacter bemidjiensis, exemplar for the subsurface clade of Geobacter species that predominate in Fe(III)-reducing subsurface environments.</title>
        <authorList>
            <person name="Aklujkar M."/>
            <person name="Young N.D."/>
            <person name="Holmes D."/>
            <person name="Chavan M."/>
            <person name="Risso C."/>
            <person name="Kiss H.E."/>
            <person name="Han C.S."/>
            <person name="Land M.L."/>
            <person name="Lovley D.R."/>
        </authorList>
    </citation>
    <scope>NUCLEOTIDE SEQUENCE [LARGE SCALE GENOMIC DNA]</scope>
    <source>
        <strain evidence="4">ATCC BAA-1014 / DSM 16622 / JCM 12645 / Bem</strain>
    </source>
</reference>
<gene>
    <name evidence="3" type="ordered locus">Gbem_1111</name>
</gene>
<sequence length="310" mass="33754">MNMPDTCNACGETLHPLMPQVPDPMTGERFAIATCPRCELGHTLPQPQDLAPYYTAQYYGKRHGASGGYCTARRLRLVREAIPGSPGILLDIGCGDGSFLVAARAAGWQVAGTELNPTPARAAGLDVREAVEEYGGAAQFDCITMWHTLEHMRDIPSMLAQVAGLLKPKGRLIVAVPDFGGLQARLFGPAWLHADVPRHLYHFNRKALEYSLTVAGLTPHVWRHQEFEYDLLGWSQSALNRLQKQPNLFFYLLTGKRCDAGPGSRFFAMAAGIVLTFLSLPALAVSTMLGRGGTLIVVAGRTPSPQEQTK</sequence>
<dbReference type="Gene3D" id="3.40.50.150">
    <property type="entry name" value="Vaccinia Virus protein VP39"/>
    <property type="match status" value="1"/>
</dbReference>
<dbReference type="HOGENOM" id="CLU_068669_0_1_7"/>
<dbReference type="eggNOG" id="COG2227">
    <property type="taxonomic scope" value="Bacteria"/>
</dbReference>
<keyword evidence="2" id="KW-1133">Transmembrane helix</keyword>
<keyword evidence="2" id="KW-0812">Transmembrane</keyword>
<evidence type="ECO:0000256" key="1">
    <source>
        <dbReference type="ARBA" id="ARBA00022679"/>
    </source>
</evidence>
<dbReference type="KEGG" id="gbm:Gbem_1111"/>
<evidence type="ECO:0000313" key="3">
    <source>
        <dbReference type="EMBL" id="ACH38131.1"/>
    </source>
</evidence>
<dbReference type="EMBL" id="CP001124">
    <property type="protein sequence ID" value="ACH38131.1"/>
    <property type="molecule type" value="Genomic_DNA"/>
</dbReference>
<keyword evidence="2" id="KW-0472">Membrane</keyword>
<accession>B5EH29</accession>
<dbReference type="GO" id="GO:0008168">
    <property type="term" value="F:methyltransferase activity"/>
    <property type="evidence" value="ECO:0007669"/>
    <property type="project" value="UniProtKB-KW"/>
</dbReference>
<organism evidence="3 4">
    <name type="scientific">Citrifermentans bemidjiense (strain ATCC BAA-1014 / DSM 16622 / JCM 12645 / Bem)</name>
    <name type="common">Geobacter bemidjiensis</name>
    <dbReference type="NCBI Taxonomy" id="404380"/>
    <lineage>
        <taxon>Bacteria</taxon>
        <taxon>Pseudomonadati</taxon>
        <taxon>Thermodesulfobacteriota</taxon>
        <taxon>Desulfuromonadia</taxon>
        <taxon>Geobacterales</taxon>
        <taxon>Geobacteraceae</taxon>
        <taxon>Citrifermentans</taxon>
    </lineage>
</organism>
<dbReference type="GO" id="GO:0032259">
    <property type="term" value="P:methylation"/>
    <property type="evidence" value="ECO:0007669"/>
    <property type="project" value="UniProtKB-KW"/>
</dbReference>
<protein>
    <submittedName>
        <fullName evidence="3">SAM-dependent methyltransferase</fullName>
    </submittedName>
</protein>
<dbReference type="Proteomes" id="UP000008825">
    <property type="component" value="Chromosome"/>
</dbReference>
<proteinExistence type="predicted"/>
<dbReference type="PANTHER" id="PTHR43861">
    <property type="entry name" value="TRANS-ACONITATE 2-METHYLTRANSFERASE-RELATED"/>
    <property type="match status" value="1"/>
</dbReference>
<feature type="transmembrane region" description="Helical" evidence="2">
    <location>
        <begin position="266"/>
        <end position="285"/>
    </location>
</feature>
<evidence type="ECO:0000313" key="4">
    <source>
        <dbReference type="Proteomes" id="UP000008825"/>
    </source>
</evidence>
<dbReference type="AlphaFoldDB" id="B5EH29"/>
<dbReference type="Pfam" id="PF13489">
    <property type="entry name" value="Methyltransf_23"/>
    <property type="match status" value="1"/>
</dbReference>
<evidence type="ECO:0000256" key="2">
    <source>
        <dbReference type="SAM" id="Phobius"/>
    </source>
</evidence>
<dbReference type="OrthoDB" id="7342932at2"/>
<dbReference type="CDD" id="cd02440">
    <property type="entry name" value="AdoMet_MTases"/>
    <property type="match status" value="1"/>
</dbReference>
<keyword evidence="3" id="KW-0489">Methyltransferase</keyword>
<reference evidence="3 4" key="1">
    <citation type="submission" date="2008-07" db="EMBL/GenBank/DDBJ databases">
        <title>Complete sequence of Geobacter bemidjiensis BEM.</title>
        <authorList>
            <consortium name="US DOE Joint Genome Institute"/>
            <person name="Lucas S."/>
            <person name="Copeland A."/>
            <person name="Lapidus A."/>
            <person name="Glavina del Rio T."/>
            <person name="Dalin E."/>
            <person name="Tice H."/>
            <person name="Bruce D."/>
            <person name="Goodwin L."/>
            <person name="Pitluck S."/>
            <person name="Kiss H."/>
            <person name="Brettin T."/>
            <person name="Detter J.C."/>
            <person name="Han C."/>
            <person name="Kuske C.R."/>
            <person name="Schmutz J."/>
            <person name="Larimer F."/>
            <person name="Land M."/>
            <person name="Hauser L."/>
            <person name="Kyrpides N."/>
            <person name="Lykidis A."/>
            <person name="Lovley D."/>
            <person name="Richardson P."/>
        </authorList>
    </citation>
    <scope>NUCLEOTIDE SEQUENCE [LARGE SCALE GENOMIC DNA]</scope>
    <source>
        <strain evidence="4">ATCC BAA-1014 / DSM 16622 / JCM 12645 / Bem</strain>
    </source>
</reference>
<dbReference type="STRING" id="404380.Gbem_1111"/>
<dbReference type="InterPro" id="IPR029063">
    <property type="entry name" value="SAM-dependent_MTases_sf"/>
</dbReference>
<dbReference type="PANTHER" id="PTHR43861:SF3">
    <property type="entry name" value="PUTATIVE (AFU_ORTHOLOGUE AFUA_2G14390)-RELATED"/>
    <property type="match status" value="1"/>
</dbReference>
<dbReference type="SUPFAM" id="SSF53335">
    <property type="entry name" value="S-adenosyl-L-methionine-dependent methyltransferases"/>
    <property type="match status" value="1"/>
</dbReference>
<keyword evidence="4" id="KW-1185">Reference proteome</keyword>
<name>B5EH29_CITBB</name>